<gene>
    <name evidence="2" type="ORF">PSFLO_01046</name>
</gene>
<evidence type="ECO:0000313" key="2">
    <source>
        <dbReference type="EMBL" id="SPO35575.1"/>
    </source>
</evidence>
<dbReference type="AlphaFoldDB" id="A0A5C3EV23"/>
<keyword evidence="3" id="KW-1185">Reference proteome</keyword>
<reference evidence="2 3" key="1">
    <citation type="submission" date="2018-03" db="EMBL/GenBank/DDBJ databases">
        <authorList>
            <person name="Guldener U."/>
        </authorList>
    </citation>
    <scope>NUCLEOTIDE SEQUENCE [LARGE SCALE GENOMIC DNA]</scope>
    <source>
        <strain evidence="2 3">DAOM196992</strain>
    </source>
</reference>
<dbReference type="Proteomes" id="UP000323386">
    <property type="component" value="Unassembled WGS sequence"/>
</dbReference>
<feature type="chain" id="PRO_5022842617" evidence="1">
    <location>
        <begin position="21"/>
        <end position="98"/>
    </location>
</feature>
<feature type="signal peptide" evidence="1">
    <location>
        <begin position="1"/>
        <end position="20"/>
    </location>
</feature>
<accession>A0A5C3EV23</accession>
<evidence type="ECO:0000256" key="1">
    <source>
        <dbReference type="SAM" id="SignalP"/>
    </source>
</evidence>
<organism evidence="2 3">
    <name type="scientific">Pseudozyma flocculosa</name>
    <dbReference type="NCBI Taxonomy" id="84751"/>
    <lineage>
        <taxon>Eukaryota</taxon>
        <taxon>Fungi</taxon>
        <taxon>Dikarya</taxon>
        <taxon>Basidiomycota</taxon>
        <taxon>Ustilaginomycotina</taxon>
        <taxon>Ustilaginomycetes</taxon>
        <taxon>Ustilaginales</taxon>
        <taxon>Ustilaginaceae</taxon>
        <taxon>Pseudozyma</taxon>
    </lineage>
</organism>
<protein>
    <submittedName>
        <fullName evidence="2">Uncharacterized protein</fullName>
    </submittedName>
</protein>
<proteinExistence type="predicted"/>
<evidence type="ECO:0000313" key="3">
    <source>
        <dbReference type="Proteomes" id="UP000323386"/>
    </source>
</evidence>
<keyword evidence="1" id="KW-0732">Signal</keyword>
<sequence>MKLLHAAIVGMFCIASTAHAAGYTFYNRPSGPDKKQKLCAVVDGAEYARDVMALYNCWPNPKRIAEPHCNIGPEEFCNLCSRLHGTCRDYSASASPSP</sequence>
<name>A0A5C3EV23_9BASI</name>
<dbReference type="EMBL" id="OOIP01000002">
    <property type="protein sequence ID" value="SPO35575.1"/>
    <property type="molecule type" value="Genomic_DNA"/>
</dbReference>